<dbReference type="EnsemblPlants" id="Pp3c15_19830V3.1">
    <property type="protein sequence ID" value="Pp3c15_19830V3.1"/>
    <property type="gene ID" value="Pp3c15_19830"/>
</dbReference>
<reference evidence="2 4" key="1">
    <citation type="journal article" date="2008" name="Science">
        <title>The Physcomitrella genome reveals evolutionary insights into the conquest of land by plants.</title>
        <authorList>
            <person name="Rensing S."/>
            <person name="Lang D."/>
            <person name="Zimmer A."/>
            <person name="Terry A."/>
            <person name="Salamov A."/>
            <person name="Shapiro H."/>
            <person name="Nishiyama T."/>
            <person name="Perroud P.-F."/>
            <person name="Lindquist E."/>
            <person name="Kamisugi Y."/>
            <person name="Tanahashi T."/>
            <person name="Sakakibara K."/>
            <person name="Fujita T."/>
            <person name="Oishi K."/>
            <person name="Shin-I T."/>
            <person name="Kuroki Y."/>
            <person name="Toyoda A."/>
            <person name="Suzuki Y."/>
            <person name="Hashimoto A."/>
            <person name="Yamaguchi K."/>
            <person name="Sugano A."/>
            <person name="Kohara Y."/>
            <person name="Fujiyama A."/>
            <person name="Anterola A."/>
            <person name="Aoki S."/>
            <person name="Ashton N."/>
            <person name="Barbazuk W.B."/>
            <person name="Barker E."/>
            <person name="Bennetzen J."/>
            <person name="Bezanilla M."/>
            <person name="Blankenship R."/>
            <person name="Cho S.H."/>
            <person name="Dutcher S."/>
            <person name="Estelle M."/>
            <person name="Fawcett J.A."/>
            <person name="Gundlach H."/>
            <person name="Hanada K."/>
            <person name="Heyl A."/>
            <person name="Hicks K.A."/>
            <person name="Hugh J."/>
            <person name="Lohr M."/>
            <person name="Mayer K."/>
            <person name="Melkozernov A."/>
            <person name="Murata T."/>
            <person name="Nelson D."/>
            <person name="Pils B."/>
            <person name="Prigge M."/>
            <person name="Reiss B."/>
            <person name="Renner T."/>
            <person name="Rombauts S."/>
            <person name="Rushton P."/>
            <person name="Sanderfoot A."/>
            <person name="Schween G."/>
            <person name="Shiu S.-H."/>
            <person name="Stueber K."/>
            <person name="Theodoulou F.L."/>
            <person name="Tu H."/>
            <person name="Van de Peer Y."/>
            <person name="Verrier P.J."/>
            <person name="Waters E."/>
            <person name="Wood A."/>
            <person name="Yang L."/>
            <person name="Cove D."/>
            <person name="Cuming A."/>
            <person name="Hasebe M."/>
            <person name="Lucas S."/>
            <person name="Mishler D.B."/>
            <person name="Reski R."/>
            <person name="Grigoriev I."/>
            <person name="Quatrano R.S."/>
            <person name="Boore J.L."/>
        </authorList>
    </citation>
    <scope>NUCLEOTIDE SEQUENCE [LARGE SCALE GENOMIC DNA]</scope>
    <source>
        <strain evidence="3 4">cv. Gransden 2004</strain>
    </source>
</reference>
<gene>
    <name evidence="3" type="primary">LOC112292410</name>
    <name evidence="2" type="ORF">PHYPA_019959</name>
</gene>
<evidence type="ECO:0000313" key="2">
    <source>
        <dbReference type="EMBL" id="PNR39680.1"/>
    </source>
</evidence>
<dbReference type="PaxDb" id="3218-PP1S224_131V6.1"/>
<dbReference type="Gramene" id="Pp3c15_19830V3.2">
    <property type="protein sequence ID" value="Pp3c15_19830V3.2"/>
    <property type="gene ID" value="Pp3c15_19830"/>
</dbReference>
<evidence type="ECO:0000256" key="1">
    <source>
        <dbReference type="SAM" id="MobiDB-lite"/>
    </source>
</evidence>
<sequence>MEPPRKELVVGDNPGDGESSESVVLQCGSSADVEQGEEVVRGETRARESGGFVSGRSISAALHSYCDGLESEIVVGGPKAQGLLRGLSVEVEDWSHMDKLGCLVENSCAEDVDVVSDRDDAVSVRVLSRSDGDRRMDSLQNGFAYLTSGISKGPCRTQKSFMHDPFGVGESRGMVDSLPMKRKLDDMEECCTVVESEMCEDSVSEDDWTSSSSVSDASDSESEQWTRRRNLIKRKRSGGDITEAFQPRSGLLFKSRSALDQEELVDCNEELKGMQELLQMQIQASDRREAGMKQRMEMMMDMLFKHMGHVEKRVSILEDVAQPQDQVLERINVKLEKVMEGFSTLNENLTILSACLSKNLESQ</sequence>
<dbReference type="OrthoDB" id="2003314at2759"/>
<proteinExistence type="predicted"/>
<dbReference type="GeneID" id="112292410"/>
<name>A0A2K1JDT3_PHYPA</name>
<protein>
    <submittedName>
        <fullName evidence="2 3">Uncharacterized protein</fullName>
    </submittedName>
</protein>
<dbReference type="EnsemblPlants" id="Pp3c15_19830V3.2">
    <property type="protein sequence ID" value="Pp3c15_19830V3.2"/>
    <property type="gene ID" value="Pp3c15_19830"/>
</dbReference>
<dbReference type="KEGG" id="ppp:112292410"/>
<reference evidence="2 4" key="2">
    <citation type="journal article" date="2018" name="Plant J.">
        <title>The Physcomitrella patens chromosome-scale assembly reveals moss genome structure and evolution.</title>
        <authorList>
            <person name="Lang D."/>
            <person name="Ullrich K.K."/>
            <person name="Murat F."/>
            <person name="Fuchs J."/>
            <person name="Jenkins J."/>
            <person name="Haas F.B."/>
            <person name="Piednoel M."/>
            <person name="Gundlach H."/>
            <person name="Van Bel M."/>
            <person name="Meyberg R."/>
            <person name="Vives C."/>
            <person name="Morata J."/>
            <person name="Symeonidi A."/>
            <person name="Hiss M."/>
            <person name="Muchero W."/>
            <person name="Kamisugi Y."/>
            <person name="Saleh O."/>
            <person name="Blanc G."/>
            <person name="Decker E.L."/>
            <person name="van Gessel N."/>
            <person name="Grimwood J."/>
            <person name="Hayes R.D."/>
            <person name="Graham S.W."/>
            <person name="Gunter L.E."/>
            <person name="McDaniel S.F."/>
            <person name="Hoernstein S.N.W."/>
            <person name="Larsson A."/>
            <person name="Li F.W."/>
            <person name="Perroud P.F."/>
            <person name="Phillips J."/>
            <person name="Ranjan P."/>
            <person name="Rokshar D.S."/>
            <person name="Rothfels C.J."/>
            <person name="Schneider L."/>
            <person name="Shu S."/>
            <person name="Stevenson D.W."/>
            <person name="Thummler F."/>
            <person name="Tillich M."/>
            <person name="Villarreal Aguilar J.C."/>
            <person name="Widiez T."/>
            <person name="Wong G.K."/>
            <person name="Wymore A."/>
            <person name="Zhang Y."/>
            <person name="Zimmer A.D."/>
            <person name="Quatrano R.S."/>
            <person name="Mayer K.F.X."/>
            <person name="Goodstein D."/>
            <person name="Casacuberta J.M."/>
            <person name="Vandepoele K."/>
            <person name="Reski R."/>
            <person name="Cuming A.C."/>
            <person name="Tuskan G.A."/>
            <person name="Maumus F."/>
            <person name="Salse J."/>
            <person name="Schmutz J."/>
            <person name="Rensing S.A."/>
        </authorList>
    </citation>
    <scope>NUCLEOTIDE SEQUENCE [LARGE SCALE GENOMIC DNA]</scope>
    <source>
        <strain evidence="3 4">cv. Gransden 2004</strain>
    </source>
</reference>
<organism evidence="2">
    <name type="scientific">Physcomitrium patens</name>
    <name type="common">Spreading-leaved earth moss</name>
    <name type="synonym">Physcomitrella patens</name>
    <dbReference type="NCBI Taxonomy" id="3218"/>
    <lineage>
        <taxon>Eukaryota</taxon>
        <taxon>Viridiplantae</taxon>
        <taxon>Streptophyta</taxon>
        <taxon>Embryophyta</taxon>
        <taxon>Bryophyta</taxon>
        <taxon>Bryophytina</taxon>
        <taxon>Bryopsida</taxon>
        <taxon>Funariidae</taxon>
        <taxon>Funariales</taxon>
        <taxon>Funariaceae</taxon>
        <taxon>Physcomitrium</taxon>
    </lineage>
</organism>
<evidence type="ECO:0000313" key="3">
    <source>
        <dbReference type="EnsemblPlants" id="Pp3c15_19830V3.1"/>
    </source>
</evidence>
<dbReference type="AlphaFoldDB" id="A0A2K1JDT3"/>
<keyword evidence="4" id="KW-1185">Reference proteome</keyword>
<reference evidence="3" key="3">
    <citation type="submission" date="2020-12" db="UniProtKB">
        <authorList>
            <consortium name="EnsemblPlants"/>
        </authorList>
    </citation>
    <scope>IDENTIFICATION</scope>
</reference>
<dbReference type="RefSeq" id="XP_024396619.1">
    <property type="nucleotide sequence ID" value="XM_024540851.1"/>
</dbReference>
<dbReference type="Proteomes" id="UP000006727">
    <property type="component" value="Chromosome 15"/>
</dbReference>
<accession>A0A2K1JDT3</accession>
<feature type="compositionally biased region" description="Polar residues" evidence="1">
    <location>
        <begin position="20"/>
        <end position="29"/>
    </location>
</feature>
<feature type="region of interest" description="Disordered" evidence="1">
    <location>
        <begin position="202"/>
        <end position="231"/>
    </location>
</feature>
<feature type="region of interest" description="Disordered" evidence="1">
    <location>
        <begin position="1"/>
        <end position="46"/>
    </location>
</feature>
<dbReference type="Gramene" id="Pp3c15_19830V3.1">
    <property type="protein sequence ID" value="Pp3c15_19830V3.1"/>
    <property type="gene ID" value="Pp3c15_19830"/>
</dbReference>
<evidence type="ECO:0000313" key="4">
    <source>
        <dbReference type="Proteomes" id="UP000006727"/>
    </source>
</evidence>
<dbReference type="EMBL" id="ABEU02000015">
    <property type="protein sequence ID" value="PNR39680.1"/>
    <property type="molecule type" value="Genomic_DNA"/>
</dbReference>